<dbReference type="AlphaFoldDB" id="A0A267EZU8"/>
<proteinExistence type="predicted"/>
<dbReference type="InterPro" id="IPR031314">
    <property type="entry name" value="DNK_dom"/>
</dbReference>
<accession>A0A267EZU8</accession>
<dbReference type="PANTHER" id="PTHR10513">
    <property type="entry name" value="DEOXYNUCLEOSIDE KINASE"/>
    <property type="match status" value="1"/>
</dbReference>
<reference evidence="2 4" key="1">
    <citation type="submission" date="2017-06" db="EMBL/GenBank/DDBJ databases">
        <title>A platform for efficient transgenesis in Macrostomum lignano, a flatworm model organism for stem cell research.</title>
        <authorList>
            <person name="Berezikov E."/>
        </authorList>
    </citation>
    <scope>NUCLEOTIDE SEQUENCE [LARGE SCALE GENOMIC DNA]</scope>
    <source>
        <strain evidence="2">DV1</strain>
        <tissue evidence="2">Whole organism</tissue>
    </source>
</reference>
<dbReference type="EMBL" id="NIVC01001514">
    <property type="protein sequence ID" value="PAA67021.1"/>
    <property type="molecule type" value="Genomic_DNA"/>
</dbReference>
<dbReference type="STRING" id="282301.A0A267EZU8"/>
<dbReference type="GO" id="GO:0019136">
    <property type="term" value="F:deoxynucleoside kinase activity"/>
    <property type="evidence" value="ECO:0007669"/>
    <property type="project" value="TreeGrafter"/>
</dbReference>
<dbReference type="EMBL" id="NIVC01000598">
    <property type="protein sequence ID" value="PAA80073.1"/>
    <property type="molecule type" value="Genomic_DNA"/>
</dbReference>
<name>A0A267EZU8_9PLAT</name>
<dbReference type="PANTHER" id="PTHR10513:SF24">
    <property type="entry name" value="THYMIDINE KINASE 2, MITOCHONDRIAL"/>
    <property type="match status" value="1"/>
</dbReference>
<dbReference type="Gene3D" id="3.40.50.300">
    <property type="entry name" value="P-loop containing nucleotide triphosphate hydrolases"/>
    <property type="match status" value="1"/>
</dbReference>
<evidence type="ECO:0000313" key="3">
    <source>
        <dbReference type="EMBL" id="PAA80073.1"/>
    </source>
</evidence>
<dbReference type="InterPro" id="IPR027417">
    <property type="entry name" value="P-loop_NTPase"/>
</dbReference>
<evidence type="ECO:0000259" key="1">
    <source>
        <dbReference type="Pfam" id="PF01712"/>
    </source>
</evidence>
<organism evidence="2 4">
    <name type="scientific">Macrostomum lignano</name>
    <dbReference type="NCBI Taxonomy" id="282301"/>
    <lineage>
        <taxon>Eukaryota</taxon>
        <taxon>Metazoa</taxon>
        <taxon>Spiralia</taxon>
        <taxon>Lophotrochozoa</taxon>
        <taxon>Platyhelminthes</taxon>
        <taxon>Rhabditophora</taxon>
        <taxon>Macrostomorpha</taxon>
        <taxon>Macrostomida</taxon>
        <taxon>Macrostomidae</taxon>
        <taxon>Macrostomum</taxon>
    </lineage>
</organism>
<evidence type="ECO:0000313" key="4">
    <source>
        <dbReference type="Proteomes" id="UP000215902"/>
    </source>
</evidence>
<gene>
    <name evidence="2" type="ORF">BOX15_Mlig015182g3</name>
    <name evidence="3" type="ORF">BOX15_Mlig015182g4</name>
</gene>
<sequence>NSRIILNYKLKGNFFSPFKSLPALGPNRTHILCMHTVCKDVEQRTKFIAGLEGNIGSGKTSLVAELKRRINNGSLEPLKFVDEPVEKWTDFNGINLLQLMYSDPIRWSNLFQAYVMLTMVDGHRQADLVSEGPCLIERTLHSCAQIFVKSLHQRGQLESCDYEILCQWYKSFIENQLYHLDLIIYLRASPSVCLERVRRRDRNEERGISLELLAGMHELHESWLASADSRPPIGADRVVVLDAECSPEQLNEQWDRLVVPLLPSRKVAE</sequence>
<dbReference type="SUPFAM" id="SSF52540">
    <property type="entry name" value="P-loop containing nucleoside triphosphate hydrolases"/>
    <property type="match status" value="1"/>
</dbReference>
<dbReference type="CDD" id="cd01673">
    <property type="entry name" value="dNK"/>
    <property type="match status" value="1"/>
</dbReference>
<feature type="non-terminal residue" evidence="2">
    <location>
        <position position="1"/>
    </location>
</feature>
<dbReference type="Pfam" id="PF01712">
    <property type="entry name" value="dNK"/>
    <property type="match status" value="1"/>
</dbReference>
<dbReference type="OrthoDB" id="567086at2759"/>
<protein>
    <recommendedName>
        <fullName evidence="1">Deoxynucleoside kinase domain-containing protein</fullName>
    </recommendedName>
</protein>
<evidence type="ECO:0000313" key="2">
    <source>
        <dbReference type="EMBL" id="PAA67021.1"/>
    </source>
</evidence>
<dbReference type="InterPro" id="IPR050566">
    <property type="entry name" value="Deoxyribonucleoside_kinase"/>
</dbReference>
<feature type="domain" description="Deoxynucleoside kinase" evidence="1">
    <location>
        <begin position="51"/>
        <end position="258"/>
    </location>
</feature>
<comment type="caution">
    <text evidence="2">The sequence shown here is derived from an EMBL/GenBank/DDBJ whole genome shotgun (WGS) entry which is preliminary data.</text>
</comment>
<dbReference type="GO" id="GO:0005739">
    <property type="term" value="C:mitochondrion"/>
    <property type="evidence" value="ECO:0007669"/>
    <property type="project" value="TreeGrafter"/>
</dbReference>
<keyword evidence="4" id="KW-1185">Reference proteome</keyword>
<dbReference type="Proteomes" id="UP000215902">
    <property type="component" value="Unassembled WGS sequence"/>
</dbReference>